<dbReference type="PANTHER" id="PTHR31867">
    <property type="entry name" value="EXPANSIN-A15"/>
    <property type="match status" value="1"/>
</dbReference>
<dbReference type="EMBL" id="FNXT01001197">
    <property type="protein sequence ID" value="SZX73738.1"/>
    <property type="molecule type" value="Genomic_DNA"/>
</dbReference>
<name>A0A383W7X9_TETOB</name>
<dbReference type="GO" id="GO:0009664">
    <property type="term" value="P:plant-type cell wall organization"/>
    <property type="evidence" value="ECO:0007669"/>
    <property type="project" value="InterPro"/>
</dbReference>
<dbReference type="Gene3D" id="2.40.40.10">
    <property type="entry name" value="RlpA-like domain"/>
    <property type="match status" value="1"/>
</dbReference>
<dbReference type="InterPro" id="IPR002963">
    <property type="entry name" value="Expansin"/>
</dbReference>
<sequence>MAALTLLLQLAVLLLASATINVSAWKQGRATFYGNEPWYWSIHHGSCGYGYQWPDQNTGWDIAALSDAHPEYRGSCGGCYEIKCQSSDIKDGYGQNLNRNGACRDGSSSVIVRTTDTCPCQYQNNYYSNKRWCCGDIDHFDMSVWAFQKLTDMKWGVIPIQYRRVDCGKQPDNKAYLNYDQMFPGEFPPKSQAGNRGDFDWYKYFPKGGYLNSKAGDGSGMVSVDEFLRMTGRGGSRGGDSQAQFGKK</sequence>
<keyword evidence="1" id="KW-0732">Signal</keyword>
<protein>
    <recommendedName>
        <fullName evidence="2">Expansin-like EG45 domain-containing protein</fullName>
    </recommendedName>
</protein>
<feature type="domain" description="Expansin-like EG45" evidence="2">
    <location>
        <begin position="44"/>
        <end position="172"/>
    </location>
</feature>
<dbReference type="CDD" id="cd22271">
    <property type="entry name" value="DPBB_EXP_N-like"/>
    <property type="match status" value="1"/>
</dbReference>
<dbReference type="InterPro" id="IPR036908">
    <property type="entry name" value="RlpA-like_sf"/>
</dbReference>
<organism evidence="3 4">
    <name type="scientific">Tetradesmus obliquus</name>
    <name type="common">Green alga</name>
    <name type="synonym">Acutodesmus obliquus</name>
    <dbReference type="NCBI Taxonomy" id="3088"/>
    <lineage>
        <taxon>Eukaryota</taxon>
        <taxon>Viridiplantae</taxon>
        <taxon>Chlorophyta</taxon>
        <taxon>core chlorophytes</taxon>
        <taxon>Chlorophyceae</taxon>
        <taxon>CS clade</taxon>
        <taxon>Sphaeropleales</taxon>
        <taxon>Scenedesmaceae</taxon>
        <taxon>Tetradesmus</taxon>
    </lineage>
</organism>
<dbReference type="SMART" id="SM00837">
    <property type="entry name" value="DPBB_1"/>
    <property type="match status" value="1"/>
</dbReference>
<dbReference type="SUPFAM" id="SSF50685">
    <property type="entry name" value="Barwin-like endoglucanases"/>
    <property type="match status" value="1"/>
</dbReference>
<keyword evidence="4" id="KW-1185">Reference proteome</keyword>
<dbReference type="PROSITE" id="PS50842">
    <property type="entry name" value="EXPANSIN_EG45"/>
    <property type="match status" value="1"/>
</dbReference>
<dbReference type="InterPro" id="IPR009009">
    <property type="entry name" value="RlpA-like_DPBB"/>
</dbReference>
<evidence type="ECO:0000259" key="2">
    <source>
        <dbReference type="PROSITE" id="PS50842"/>
    </source>
</evidence>
<dbReference type="AlphaFoldDB" id="A0A383W7X9"/>
<gene>
    <name evidence="3" type="ORF">BQ4739_LOCUS13991</name>
</gene>
<dbReference type="STRING" id="3088.A0A383W7X9"/>
<feature type="signal peptide" evidence="1">
    <location>
        <begin position="1"/>
        <end position="18"/>
    </location>
</feature>
<proteinExistence type="predicted"/>
<reference evidence="3 4" key="1">
    <citation type="submission" date="2016-10" db="EMBL/GenBank/DDBJ databases">
        <authorList>
            <person name="Cai Z."/>
        </authorList>
    </citation>
    <scope>NUCLEOTIDE SEQUENCE [LARGE SCALE GENOMIC DNA]</scope>
</reference>
<evidence type="ECO:0000313" key="3">
    <source>
        <dbReference type="EMBL" id="SZX73738.1"/>
    </source>
</evidence>
<dbReference type="Proteomes" id="UP000256970">
    <property type="component" value="Unassembled WGS sequence"/>
</dbReference>
<feature type="chain" id="PRO_5016896752" description="Expansin-like EG45 domain-containing protein" evidence="1">
    <location>
        <begin position="19"/>
        <end position="248"/>
    </location>
</feature>
<accession>A0A383W7X9</accession>
<dbReference type="InterPro" id="IPR007112">
    <property type="entry name" value="Expansin/allergen_DPBB_dom"/>
</dbReference>
<evidence type="ECO:0000256" key="1">
    <source>
        <dbReference type="SAM" id="SignalP"/>
    </source>
</evidence>
<evidence type="ECO:0000313" key="4">
    <source>
        <dbReference type="Proteomes" id="UP000256970"/>
    </source>
</evidence>
<dbReference type="Pfam" id="PF03330">
    <property type="entry name" value="DPBB_1"/>
    <property type="match status" value="1"/>
</dbReference>